<proteinExistence type="predicted"/>
<evidence type="ECO:0000313" key="2">
    <source>
        <dbReference type="EMBL" id="CAD7569243.1"/>
    </source>
</evidence>
<name>A0A7R9IYP0_TIMCA</name>
<gene>
    <name evidence="2" type="ORF">TCMB3V08_LOCUS1987</name>
</gene>
<accession>A0A7R9IYP0</accession>
<reference evidence="2" key="1">
    <citation type="submission" date="2020-11" db="EMBL/GenBank/DDBJ databases">
        <authorList>
            <person name="Tran Van P."/>
        </authorList>
    </citation>
    <scope>NUCLEOTIDE SEQUENCE</scope>
</reference>
<sequence>MEDGEIEVRISVGDPHQCSNNPDNLRNQIRIPGEDQWHCEVNDRLPLFRHGLKGEIGVGGGWVVGERRRREETATSGVGNFEGVGASGGPGVTVEVVREGPSVGVLFDLGCVLQGLASVGFAGAAGLYHIVELLMVRVEGYDEGVPTTRVLRGKSVMYGLENMDCGAVQAVGRVVGAAGASAEERYKGQLNSEAQQGGYKSNIPIICGYVGNGQPYFVFIVDKHRECANNKVLRADEVQLRLMQIQHMGSFTSSSSSNTNENSPESQVLPHPKMSSTPVYPRDIRILRSTTNEKPIAALKSARKGGKGDDKTEVNTHKEESYCNEIGHWYRECEKRIADEEKGRKMSDYSASAYKCDISAFFSEKTDEDKSVWLADTGASLHMTFRAIFSVNSDRLVRGRSDALSAKGVRHGSLFRMLFEVQVSSKCNVAEVNSLKLWYERLCYINVELDFDLQGHSDLEAAVELISVVQQQSYERVEPQLEEIQLASVAFNRRVMFASVFVFSKVIN</sequence>
<dbReference type="EMBL" id="OE179607">
    <property type="protein sequence ID" value="CAD7569243.1"/>
    <property type="molecule type" value="Genomic_DNA"/>
</dbReference>
<protein>
    <submittedName>
        <fullName evidence="2">(California timema) hypothetical protein</fullName>
    </submittedName>
</protein>
<organism evidence="2">
    <name type="scientific">Timema californicum</name>
    <name type="common">California timema</name>
    <name type="synonym">Walking stick</name>
    <dbReference type="NCBI Taxonomy" id="61474"/>
    <lineage>
        <taxon>Eukaryota</taxon>
        <taxon>Metazoa</taxon>
        <taxon>Ecdysozoa</taxon>
        <taxon>Arthropoda</taxon>
        <taxon>Hexapoda</taxon>
        <taxon>Insecta</taxon>
        <taxon>Pterygota</taxon>
        <taxon>Neoptera</taxon>
        <taxon>Polyneoptera</taxon>
        <taxon>Phasmatodea</taxon>
        <taxon>Timematodea</taxon>
        <taxon>Timematoidea</taxon>
        <taxon>Timematidae</taxon>
        <taxon>Timema</taxon>
    </lineage>
</organism>
<feature type="compositionally biased region" description="Low complexity" evidence="1">
    <location>
        <begin position="250"/>
        <end position="266"/>
    </location>
</feature>
<evidence type="ECO:0000256" key="1">
    <source>
        <dbReference type="SAM" id="MobiDB-lite"/>
    </source>
</evidence>
<dbReference type="AlphaFoldDB" id="A0A7R9IYP0"/>
<feature type="region of interest" description="Disordered" evidence="1">
    <location>
        <begin position="250"/>
        <end position="277"/>
    </location>
</feature>